<dbReference type="GO" id="GO:1990811">
    <property type="term" value="C:MWP complex"/>
    <property type="evidence" value="ECO:0007669"/>
    <property type="project" value="TreeGrafter"/>
</dbReference>
<dbReference type="InterPro" id="IPR001680">
    <property type="entry name" value="WD40_rpt"/>
</dbReference>
<dbReference type="SUPFAM" id="SSF50998">
    <property type="entry name" value="Quinoprotein alcohol dehydrogenase-like"/>
    <property type="match status" value="1"/>
</dbReference>
<evidence type="ECO:0008006" key="3">
    <source>
        <dbReference type="Google" id="ProtNLM"/>
    </source>
</evidence>
<evidence type="ECO:0000313" key="1">
    <source>
        <dbReference type="EMBL" id="OJD23270.1"/>
    </source>
</evidence>
<organism evidence="1 2">
    <name type="scientific">Blastomyces percursus</name>
    <dbReference type="NCBI Taxonomy" id="1658174"/>
    <lineage>
        <taxon>Eukaryota</taxon>
        <taxon>Fungi</taxon>
        <taxon>Dikarya</taxon>
        <taxon>Ascomycota</taxon>
        <taxon>Pezizomycotina</taxon>
        <taxon>Eurotiomycetes</taxon>
        <taxon>Eurotiomycetidae</taxon>
        <taxon>Onygenales</taxon>
        <taxon>Ajellomycetaceae</taxon>
        <taxon>Blastomyces</taxon>
    </lineage>
</organism>
<sequence length="511" mass="56066">MSTRSQIKQLSIFSPTSPIYVPQQEFAPAANKGSGSASVIPSEYCRYICALAGTNKLSIICALEDQSIIRTITLNESIAGHVKALRWSKPPGPLIAEPDAFTPDSQRILCASGNRISVWDLHDENWSAEIEAGDALHFTHVDFAATHDEVIAFSEFNAHLTVFSLATGGQNVIKSPKFANATGYGFRPVTGHLALLLKLDANDTLTIHEPETYEVITTMTLNTVDAQGLKWSPNGAWLAVWDSASTVPRVEIYTADGQYYRTYSEGAKDLNLGVKTIEWSPDSQLMAVGKHDGTVALLNCKTFSLLSVLEDPLSFGSIGRDIYVEQQSSVTNGTEYVLAPKSTVFPYTFSNASGGVRAVSSITFNQTGDMLATIDHSLPHIVWMWLVKNSQAPKLIGGLIQKSSIRQLLWYPKFPQFLMTINEDDIPTAHQWICNHRPRIARIPLADGGKYSASWVRADTDQSGLIWYGWQTGYTFGYVTGSGTETSFTQVLNIEDEHPALTMDDFPVTGA</sequence>
<dbReference type="PANTHER" id="PTHR16220">
    <property type="entry name" value="WD REPEAT PROTEIN 8-RELATED"/>
    <property type="match status" value="1"/>
</dbReference>
<dbReference type="InterPro" id="IPR052778">
    <property type="entry name" value="Centrosome-WD_assoc"/>
</dbReference>
<dbReference type="InterPro" id="IPR015943">
    <property type="entry name" value="WD40/YVTN_repeat-like_dom_sf"/>
</dbReference>
<keyword evidence="2" id="KW-1185">Reference proteome</keyword>
<evidence type="ECO:0000313" key="2">
    <source>
        <dbReference type="Proteomes" id="UP000242791"/>
    </source>
</evidence>
<dbReference type="GO" id="GO:1990810">
    <property type="term" value="P:microtubule anchoring at mitotic spindle pole body"/>
    <property type="evidence" value="ECO:0007669"/>
    <property type="project" value="TreeGrafter"/>
</dbReference>
<dbReference type="SMART" id="SM00320">
    <property type="entry name" value="WD40"/>
    <property type="match status" value="3"/>
</dbReference>
<protein>
    <recommendedName>
        <fullName evidence="3">Anaphase-promoting complex subunit 4 WD40 domain-containing protein</fullName>
    </recommendedName>
</protein>
<dbReference type="EMBL" id="LGTZ01000834">
    <property type="protein sequence ID" value="OJD23270.1"/>
    <property type="molecule type" value="Genomic_DNA"/>
</dbReference>
<dbReference type="InterPro" id="IPR011047">
    <property type="entry name" value="Quinoprotein_ADH-like_sf"/>
</dbReference>
<dbReference type="PANTHER" id="PTHR16220:SF0">
    <property type="entry name" value="WD REPEAT-CONTAINING PROTEIN WRAP73"/>
    <property type="match status" value="1"/>
</dbReference>
<name>A0A1J9Q3N5_9EURO</name>
<dbReference type="VEuPathDB" id="FungiDB:ACJ73_05376"/>
<proteinExistence type="predicted"/>
<dbReference type="Proteomes" id="UP000242791">
    <property type="component" value="Unassembled WGS sequence"/>
</dbReference>
<dbReference type="STRING" id="1658174.A0A1J9Q3N5"/>
<gene>
    <name evidence="1" type="ORF">ACJ73_05376</name>
</gene>
<dbReference type="Pfam" id="PF00400">
    <property type="entry name" value="WD40"/>
    <property type="match status" value="1"/>
</dbReference>
<accession>A0A1J9Q3N5</accession>
<reference evidence="1 2" key="1">
    <citation type="submission" date="2015-08" db="EMBL/GenBank/DDBJ databases">
        <title>Emmonsia species relationships and genome sequence.</title>
        <authorList>
            <person name="Cuomo C.A."/>
            <person name="Schwartz I.S."/>
            <person name="Kenyon C."/>
            <person name="De Hoog G.S."/>
            <person name="Govender N.P."/>
            <person name="Botha A."/>
            <person name="Moreno L."/>
            <person name="De Vries M."/>
            <person name="Munoz J.F."/>
            <person name="Stielow J.B."/>
        </authorList>
    </citation>
    <scope>NUCLEOTIDE SEQUENCE [LARGE SCALE GENOMIC DNA]</scope>
    <source>
        <strain evidence="1 2">EI222</strain>
    </source>
</reference>
<dbReference type="OrthoDB" id="308690at2759"/>
<dbReference type="GO" id="GO:0005815">
    <property type="term" value="C:microtubule organizing center"/>
    <property type="evidence" value="ECO:0007669"/>
    <property type="project" value="TreeGrafter"/>
</dbReference>
<dbReference type="Gene3D" id="2.130.10.10">
    <property type="entry name" value="YVTN repeat-like/Quinoprotein amine dehydrogenase"/>
    <property type="match status" value="2"/>
</dbReference>
<comment type="caution">
    <text evidence="1">The sequence shown here is derived from an EMBL/GenBank/DDBJ whole genome shotgun (WGS) entry which is preliminary data.</text>
</comment>
<dbReference type="AlphaFoldDB" id="A0A1J9Q3N5"/>